<evidence type="ECO:0000256" key="1">
    <source>
        <dbReference type="ARBA" id="ARBA00022603"/>
    </source>
</evidence>
<dbReference type="Pfam" id="PF02590">
    <property type="entry name" value="SPOUT_MTase"/>
    <property type="match status" value="1"/>
</dbReference>
<reference evidence="5 6" key="1">
    <citation type="journal article" date="2022" name="Nat. Plants">
        <title>Genomes of leafy and leafless Platanthera orchids illuminate the evolution of mycoheterotrophy.</title>
        <authorList>
            <person name="Li M.H."/>
            <person name="Liu K.W."/>
            <person name="Li Z."/>
            <person name="Lu H.C."/>
            <person name="Ye Q.L."/>
            <person name="Zhang D."/>
            <person name="Wang J.Y."/>
            <person name="Li Y.F."/>
            <person name="Zhong Z.M."/>
            <person name="Liu X."/>
            <person name="Yu X."/>
            <person name="Liu D.K."/>
            <person name="Tu X.D."/>
            <person name="Liu B."/>
            <person name="Hao Y."/>
            <person name="Liao X.Y."/>
            <person name="Jiang Y.T."/>
            <person name="Sun W.H."/>
            <person name="Chen J."/>
            <person name="Chen Y.Q."/>
            <person name="Ai Y."/>
            <person name="Zhai J.W."/>
            <person name="Wu S.S."/>
            <person name="Zhou Z."/>
            <person name="Hsiao Y.Y."/>
            <person name="Wu W.L."/>
            <person name="Chen Y.Y."/>
            <person name="Lin Y.F."/>
            <person name="Hsu J.L."/>
            <person name="Li C.Y."/>
            <person name="Wang Z.W."/>
            <person name="Zhao X."/>
            <person name="Zhong W.Y."/>
            <person name="Ma X.K."/>
            <person name="Ma L."/>
            <person name="Huang J."/>
            <person name="Chen G.Z."/>
            <person name="Huang M.Z."/>
            <person name="Huang L."/>
            <person name="Peng D.H."/>
            <person name="Luo Y.B."/>
            <person name="Zou S.Q."/>
            <person name="Chen S.P."/>
            <person name="Lan S."/>
            <person name="Tsai W.C."/>
            <person name="Van de Peer Y."/>
            <person name="Liu Z.J."/>
        </authorList>
    </citation>
    <scope>NUCLEOTIDE SEQUENCE [LARGE SCALE GENOMIC DNA]</scope>
    <source>
        <strain evidence="5">Lor287</strain>
    </source>
</reference>
<name>A0AAP0AW41_9ASPA</name>
<dbReference type="PANTHER" id="PTHR33603">
    <property type="entry name" value="METHYLTRANSFERASE"/>
    <property type="match status" value="1"/>
</dbReference>
<accession>A0AAP0AW41</accession>
<dbReference type="InterPro" id="IPR036397">
    <property type="entry name" value="RNaseH_sf"/>
</dbReference>
<evidence type="ECO:0000256" key="4">
    <source>
        <dbReference type="ARBA" id="ARBA00038303"/>
    </source>
</evidence>
<gene>
    <name evidence="5" type="ORF">KSP39_PZI022190</name>
</gene>
<dbReference type="Proteomes" id="UP001418222">
    <property type="component" value="Unassembled WGS sequence"/>
</dbReference>
<comment type="similarity">
    <text evidence="4">Belongs to the RNA methyltransferase RlmH family.</text>
</comment>
<dbReference type="EMBL" id="JBBWWQ010000020">
    <property type="protein sequence ID" value="KAK8916856.1"/>
    <property type="molecule type" value="Genomic_DNA"/>
</dbReference>
<dbReference type="GO" id="GO:0003676">
    <property type="term" value="F:nucleic acid binding"/>
    <property type="evidence" value="ECO:0007669"/>
    <property type="project" value="InterPro"/>
</dbReference>
<evidence type="ECO:0000313" key="5">
    <source>
        <dbReference type="EMBL" id="KAK8916856.1"/>
    </source>
</evidence>
<comment type="caution">
    <text evidence="5">The sequence shown here is derived from an EMBL/GenBank/DDBJ whole genome shotgun (WGS) entry which is preliminary data.</text>
</comment>
<dbReference type="AlphaFoldDB" id="A0AAP0AW41"/>
<dbReference type="GO" id="GO:0006364">
    <property type="term" value="P:rRNA processing"/>
    <property type="evidence" value="ECO:0007669"/>
    <property type="project" value="InterPro"/>
</dbReference>
<protein>
    <submittedName>
        <fullName evidence="5">RNA methyltransferase</fullName>
    </submittedName>
</protein>
<evidence type="ECO:0000256" key="2">
    <source>
        <dbReference type="ARBA" id="ARBA00022679"/>
    </source>
</evidence>
<dbReference type="GO" id="GO:0032259">
    <property type="term" value="P:methylation"/>
    <property type="evidence" value="ECO:0007669"/>
    <property type="project" value="UniProtKB-KW"/>
</dbReference>
<dbReference type="Gene3D" id="3.40.1280.10">
    <property type="match status" value="1"/>
</dbReference>
<proteinExistence type="inferred from homology"/>
<evidence type="ECO:0000256" key="3">
    <source>
        <dbReference type="ARBA" id="ARBA00022691"/>
    </source>
</evidence>
<dbReference type="InterPro" id="IPR003742">
    <property type="entry name" value="RlmH-like"/>
</dbReference>
<dbReference type="GO" id="GO:0008168">
    <property type="term" value="F:methyltransferase activity"/>
    <property type="evidence" value="ECO:0007669"/>
    <property type="project" value="UniProtKB-KW"/>
</dbReference>
<keyword evidence="1 5" id="KW-0489">Methyltransferase</keyword>
<dbReference type="CDD" id="cd18081">
    <property type="entry name" value="RlmH-like"/>
    <property type="match status" value="1"/>
</dbReference>
<evidence type="ECO:0000313" key="6">
    <source>
        <dbReference type="Proteomes" id="UP001418222"/>
    </source>
</evidence>
<keyword evidence="3" id="KW-0949">S-adenosyl-L-methionine</keyword>
<keyword evidence="6" id="KW-1185">Reference proteome</keyword>
<dbReference type="InterPro" id="IPR029028">
    <property type="entry name" value="Alpha/beta_knot_MTases"/>
</dbReference>
<sequence>MLQCYILDYKGAWDEHLPLVEFAYNNRYQESLRMTTFKALPRRSLTCAAIFFHIGENVVTTYMMDLKAFCHRETSHVYPRNMGDTKFQIVAERLQALCLRGSDTTVVVLDELGKEIGSHQLADLVGDAGGTGSSKIAFCIGGPYGLGPLVRNRADITIRLSLLVLNHQIALLVLLEQLYRALEIISPQEIFMVLRYFLSIGLTSSLTSVSY</sequence>
<keyword evidence="2" id="KW-0808">Transferase</keyword>
<organism evidence="5 6">
    <name type="scientific">Platanthera zijinensis</name>
    <dbReference type="NCBI Taxonomy" id="2320716"/>
    <lineage>
        <taxon>Eukaryota</taxon>
        <taxon>Viridiplantae</taxon>
        <taxon>Streptophyta</taxon>
        <taxon>Embryophyta</taxon>
        <taxon>Tracheophyta</taxon>
        <taxon>Spermatophyta</taxon>
        <taxon>Magnoliopsida</taxon>
        <taxon>Liliopsida</taxon>
        <taxon>Asparagales</taxon>
        <taxon>Orchidaceae</taxon>
        <taxon>Orchidoideae</taxon>
        <taxon>Orchideae</taxon>
        <taxon>Orchidinae</taxon>
        <taxon>Platanthera</taxon>
    </lineage>
</organism>
<dbReference type="InterPro" id="IPR029026">
    <property type="entry name" value="tRNA_m1G_MTases_N"/>
</dbReference>
<dbReference type="Gene3D" id="3.30.420.10">
    <property type="entry name" value="Ribonuclease H-like superfamily/Ribonuclease H"/>
    <property type="match status" value="1"/>
</dbReference>
<dbReference type="SUPFAM" id="SSF75217">
    <property type="entry name" value="alpha/beta knot"/>
    <property type="match status" value="1"/>
</dbReference>
<dbReference type="PANTHER" id="PTHR33603:SF1">
    <property type="entry name" value="RIBOSOMAL RNA LARGE SUBUNIT METHYLTRANSFERASE H"/>
    <property type="match status" value="1"/>
</dbReference>